<organism evidence="7 8">
    <name type="scientific">Limimaricola soesokkakensis</name>
    <dbReference type="NCBI Taxonomy" id="1343159"/>
    <lineage>
        <taxon>Bacteria</taxon>
        <taxon>Pseudomonadati</taxon>
        <taxon>Pseudomonadota</taxon>
        <taxon>Alphaproteobacteria</taxon>
        <taxon>Rhodobacterales</taxon>
        <taxon>Paracoccaceae</taxon>
        <taxon>Limimaricola</taxon>
    </lineage>
</organism>
<evidence type="ECO:0000313" key="8">
    <source>
        <dbReference type="Proteomes" id="UP000193495"/>
    </source>
</evidence>
<name>A0A1X6Z315_9RHOB</name>
<sequence length="137" mass="14783">MRPLLPFVLLIAGTTQAQEVEDPLSIEAGHDLYMVFCQSCHGPEARGDGPFAEVLKRVPPDLTRLSERNGGSFPVARATRQIDGRDPLLGHGGEMPVFGPVFDTDFGTLSTQSGQPVLTSQSITDLIHWLESIQVAG</sequence>
<gene>
    <name evidence="6" type="ORF">CLV79_11445</name>
    <name evidence="7" type="ORF">LOS8367_01589</name>
</gene>
<dbReference type="InterPro" id="IPR036909">
    <property type="entry name" value="Cyt_c-like_dom_sf"/>
</dbReference>
<keyword evidence="1 4" id="KW-0349">Heme</keyword>
<dbReference type="OrthoDB" id="5514238at2"/>
<protein>
    <submittedName>
        <fullName evidence="7">Cytochrome c</fullName>
    </submittedName>
</protein>
<dbReference type="EMBL" id="FWFY01000004">
    <property type="protein sequence ID" value="SLN39407.1"/>
    <property type="molecule type" value="Genomic_DNA"/>
</dbReference>
<dbReference type="Proteomes" id="UP000193495">
    <property type="component" value="Unassembled WGS sequence"/>
</dbReference>
<dbReference type="PROSITE" id="PS51007">
    <property type="entry name" value="CYTC"/>
    <property type="match status" value="1"/>
</dbReference>
<feature type="domain" description="Cytochrome c" evidence="5">
    <location>
        <begin position="24"/>
        <end position="134"/>
    </location>
</feature>
<evidence type="ECO:0000256" key="4">
    <source>
        <dbReference type="PROSITE-ProRule" id="PRU00433"/>
    </source>
</evidence>
<evidence type="ECO:0000256" key="1">
    <source>
        <dbReference type="ARBA" id="ARBA00022617"/>
    </source>
</evidence>
<keyword evidence="3 4" id="KW-0408">Iron</keyword>
<accession>A0A1X6Z315</accession>
<dbReference type="InterPro" id="IPR009056">
    <property type="entry name" value="Cyt_c-like_dom"/>
</dbReference>
<evidence type="ECO:0000313" key="9">
    <source>
        <dbReference type="Proteomes" id="UP000240624"/>
    </source>
</evidence>
<dbReference type="Gene3D" id="1.10.760.10">
    <property type="entry name" value="Cytochrome c-like domain"/>
    <property type="match status" value="1"/>
</dbReference>
<reference evidence="6 9" key="2">
    <citation type="submission" date="2018-03" db="EMBL/GenBank/DDBJ databases">
        <title>Genomic Encyclopedia of Archaeal and Bacterial Type Strains, Phase II (KMG-II): from individual species to whole genera.</title>
        <authorList>
            <person name="Goeker M."/>
        </authorList>
    </citation>
    <scope>NUCLEOTIDE SEQUENCE [LARGE SCALE GENOMIC DNA]</scope>
    <source>
        <strain evidence="6 9">DSM 29956</strain>
    </source>
</reference>
<dbReference type="EMBL" id="PYGB01000014">
    <property type="protein sequence ID" value="PSK81827.1"/>
    <property type="molecule type" value="Genomic_DNA"/>
</dbReference>
<dbReference type="GO" id="GO:0046872">
    <property type="term" value="F:metal ion binding"/>
    <property type="evidence" value="ECO:0007669"/>
    <property type="project" value="UniProtKB-KW"/>
</dbReference>
<keyword evidence="9" id="KW-1185">Reference proteome</keyword>
<dbReference type="Proteomes" id="UP000240624">
    <property type="component" value="Unassembled WGS sequence"/>
</dbReference>
<dbReference type="GO" id="GO:0009055">
    <property type="term" value="F:electron transfer activity"/>
    <property type="evidence" value="ECO:0007669"/>
    <property type="project" value="InterPro"/>
</dbReference>
<keyword evidence="2 4" id="KW-0479">Metal-binding</keyword>
<proteinExistence type="predicted"/>
<evidence type="ECO:0000259" key="5">
    <source>
        <dbReference type="PROSITE" id="PS51007"/>
    </source>
</evidence>
<dbReference type="GO" id="GO:0020037">
    <property type="term" value="F:heme binding"/>
    <property type="evidence" value="ECO:0007669"/>
    <property type="project" value="InterPro"/>
</dbReference>
<dbReference type="SUPFAM" id="SSF46626">
    <property type="entry name" value="Cytochrome c"/>
    <property type="match status" value="1"/>
</dbReference>
<evidence type="ECO:0000256" key="3">
    <source>
        <dbReference type="ARBA" id="ARBA00023004"/>
    </source>
</evidence>
<evidence type="ECO:0000256" key="2">
    <source>
        <dbReference type="ARBA" id="ARBA00022723"/>
    </source>
</evidence>
<dbReference type="AlphaFoldDB" id="A0A1X6Z315"/>
<evidence type="ECO:0000313" key="7">
    <source>
        <dbReference type="EMBL" id="SLN39407.1"/>
    </source>
</evidence>
<evidence type="ECO:0000313" key="6">
    <source>
        <dbReference type="EMBL" id="PSK81827.1"/>
    </source>
</evidence>
<reference evidence="7 8" key="1">
    <citation type="submission" date="2017-03" db="EMBL/GenBank/DDBJ databases">
        <authorList>
            <person name="Afonso C.L."/>
            <person name="Miller P.J."/>
            <person name="Scott M.A."/>
            <person name="Spackman E."/>
            <person name="Goraichik I."/>
            <person name="Dimitrov K.M."/>
            <person name="Suarez D.L."/>
            <person name="Swayne D.E."/>
        </authorList>
    </citation>
    <scope>NUCLEOTIDE SEQUENCE [LARGE SCALE GENOMIC DNA]</scope>
    <source>
        <strain evidence="7 8">CECT 8367</strain>
    </source>
</reference>
<dbReference type="Pfam" id="PF00034">
    <property type="entry name" value="Cytochrom_C"/>
    <property type="match status" value="1"/>
</dbReference>
<dbReference type="RefSeq" id="WP_085895953.1">
    <property type="nucleotide sequence ID" value="NZ_FWFY01000004.1"/>
</dbReference>